<evidence type="ECO:0000313" key="1">
    <source>
        <dbReference type="EMBL" id="PBK94910.1"/>
    </source>
</evidence>
<dbReference type="InParanoid" id="A0A2H3DLE7"/>
<protein>
    <submittedName>
        <fullName evidence="1">Uncharacterized protein</fullName>
    </submittedName>
</protein>
<sequence>MLSPPFSKDLDSKFIKILLSNTIGSTYILIDMGTFSHQFSQASIQIKPAMKGLTSALERLGVSNKGVSPKMTTMITLSRIGFRFDEDWPLDVGVLMATAMSSETGFCLHQWSLTIAFTDLPNMVPNSKSTAIMILKVRQWRGFAWMKEGDSNEAMNIKTEEPSFKNCRHALAKRGSTSDILNSKEIDL</sequence>
<name>A0A2H3DLE7_ARMGA</name>
<proteinExistence type="predicted"/>
<reference evidence="2" key="1">
    <citation type="journal article" date="2017" name="Nat. Ecol. Evol.">
        <title>Genome expansion and lineage-specific genetic innovations in the forest pathogenic fungi Armillaria.</title>
        <authorList>
            <person name="Sipos G."/>
            <person name="Prasanna A.N."/>
            <person name="Walter M.C."/>
            <person name="O'Connor E."/>
            <person name="Balint B."/>
            <person name="Krizsan K."/>
            <person name="Kiss B."/>
            <person name="Hess J."/>
            <person name="Varga T."/>
            <person name="Slot J."/>
            <person name="Riley R."/>
            <person name="Boka B."/>
            <person name="Rigling D."/>
            <person name="Barry K."/>
            <person name="Lee J."/>
            <person name="Mihaltcheva S."/>
            <person name="LaButti K."/>
            <person name="Lipzen A."/>
            <person name="Waldron R."/>
            <person name="Moloney N.M."/>
            <person name="Sperisen C."/>
            <person name="Kredics L."/>
            <person name="Vagvoelgyi C."/>
            <person name="Patrignani A."/>
            <person name="Fitzpatrick D."/>
            <person name="Nagy I."/>
            <person name="Doyle S."/>
            <person name="Anderson J.B."/>
            <person name="Grigoriev I.V."/>
            <person name="Gueldener U."/>
            <person name="Muensterkoetter M."/>
            <person name="Nagy L.G."/>
        </authorList>
    </citation>
    <scope>NUCLEOTIDE SEQUENCE [LARGE SCALE GENOMIC DNA]</scope>
    <source>
        <strain evidence="2">Ar21-2</strain>
    </source>
</reference>
<gene>
    <name evidence="1" type="ORF">ARMGADRAFT_1029254</name>
</gene>
<dbReference type="Proteomes" id="UP000217790">
    <property type="component" value="Unassembled WGS sequence"/>
</dbReference>
<accession>A0A2H3DLE7</accession>
<dbReference type="EMBL" id="KZ293653">
    <property type="protein sequence ID" value="PBK94910.1"/>
    <property type="molecule type" value="Genomic_DNA"/>
</dbReference>
<dbReference type="AlphaFoldDB" id="A0A2H3DLE7"/>
<evidence type="ECO:0000313" key="2">
    <source>
        <dbReference type="Proteomes" id="UP000217790"/>
    </source>
</evidence>
<organism evidence="1 2">
    <name type="scientific">Armillaria gallica</name>
    <name type="common">Bulbous honey fungus</name>
    <name type="synonym">Armillaria bulbosa</name>
    <dbReference type="NCBI Taxonomy" id="47427"/>
    <lineage>
        <taxon>Eukaryota</taxon>
        <taxon>Fungi</taxon>
        <taxon>Dikarya</taxon>
        <taxon>Basidiomycota</taxon>
        <taxon>Agaricomycotina</taxon>
        <taxon>Agaricomycetes</taxon>
        <taxon>Agaricomycetidae</taxon>
        <taxon>Agaricales</taxon>
        <taxon>Marasmiineae</taxon>
        <taxon>Physalacriaceae</taxon>
        <taxon>Armillaria</taxon>
    </lineage>
</organism>
<keyword evidence="2" id="KW-1185">Reference proteome</keyword>